<dbReference type="EMBL" id="CM051399">
    <property type="protein sequence ID" value="KAJ4717389.1"/>
    <property type="molecule type" value="Genomic_DNA"/>
</dbReference>
<protein>
    <submittedName>
        <fullName evidence="1">Cysteine proteinase</fullName>
    </submittedName>
</protein>
<evidence type="ECO:0000313" key="2">
    <source>
        <dbReference type="Proteomes" id="UP001164539"/>
    </source>
</evidence>
<organism evidence="1 2">
    <name type="scientific">Melia azedarach</name>
    <name type="common">Chinaberry tree</name>
    <dbReference type="NCBI Taxonomy" id="155640"/>
    <lineage>
        <taxon>Eukaryota</taxon>
        <taxon>Viridiplantae</taxon>
        <taxon>Streptophyta</taxon>
        <taxon>Embryophyta</taxon>
        <taxon>Tracheophyta</taxon>
        <taxon>Spermatophyta</taxon>
        <taxon>Magnoliopsida</taxon>
        <taxon>eudicotyledons</taxon>
        <taxon>Gunneridae</taxon>
        <taxon>Pentapetalae</taxon>
        <taxon>rosids</taxon>
        <taxon>malvids</taxon>
        <taxon>Sapindales</taxon>
        <taxon>Meliaceae</taxon>
        <taxon>Melia</taxon>
    </lineage>
</organism>
<dbReference type="Proteomes" id="UP001164539">
    <property type="component" value="Chromosome 6"/>
</dbReference>
<comment type="caution">
    <text evidence="1">The sequence shown here is derived from an EMBL/GenBank/DDBJ whole genome shotgun (WGS) entry which is preliminary data.</text>
</comment>
<gene>
    <name evidence="1" type="ORF">OWV82_012282</name>
</gene>
<accession>A0ACC1Y375</accession>
<sequence length="427" mass="48559">MALLRLFSQHYYFPKTFLLSLLSLIIFLSATSSTLAHDFSIVGYSPEHLTSMEKLLELFESWSSEHGKNYKTIEEKLHRFEIFADNLKYIDQRNKEVRSYWLGLNEFSDLSHEEFKKNYLGVRPDFFSRIDNISSNAFSYGEFRYENVKDLPEAVDWREKGAVTGVKNQGQCGSCWAFSGVAAVEGINQITTGNLIPLSEQQLVDCVTSNRGCINGNVNRAFQYIISNGGIHKQEDYPYQEGQFTCKSNLAGEVVTISGFRNVPANDESSLLKAVANQPVSVYIEGSGRDFQSYRGGVFSGNCGTNVDHLVTAIGYGADKEIGLDYILVKNSWGRSWGEGGYGRMKRNTGTPQGLCGINRCMRIRMSVRACKLLTNLFWIKMLVNLYAGTLFDKIRQFSLFIYMYVIVFIFFLYYYHLMLTFIVFDA</sequence>
<evidence type="ECO:0000313" key="1">
    <source>
        <dbReference type="EMBL" id="KAJ4717389.1"/>
    </source>
</evidence>
<keyword evidence="2" id="KW-1185">Reference proteome</keyword>
<reference evidence="1 2" key="1">
    <citation type="journal article" date="2023" name="Science">
        <title>Complex scaffold remodeling in plant triterpene biosynthesis.</title>
        <authorList>
            <person name="De La Pena R."/>
            <person name="Hodgson H."/>
            <person name="Liu J.C."/>
            <person name="Stephenson M.J."/>
            <person name="Martin A.C."/>
            <person name="Owen C."/>
            <person name="Harkess A."/>
            <person name="Leebens-Mack J."/>
            <person name="Jimenez L.E."/>
            <person name="Osbourn A."/>
            <person name="Sattely E.S."/>
        </authorList>
    </citation>
    <scope>NUCLEOTIDE SEQUENCE [LARGE SCALE GENOMIC DNA]</scope>
    <source>
        <strain evidence="2">cv. JPN11</strain>
        <tissue evidence="1">Leaf</tissue>
    </source>
</reference>
<proteinExistence type="predicted"/>
<name>A0ACC1Y375_MELAZ</name>